<organism evidence="5 6">
    <name type="scientific">Blautia obeum</name>
    <dbReference type="NCBI Taxonomy" id="40520"/>
    <lineage>
        <taxon>Bacteria</taxon>
        <taxon>Bacillati</taxon>
        <taxon>Bacillota</taxon>
        <taxon>Clostridia</taxon>
        <taxon>Lachnospirales</taxon>
        <taxon>Lachnospiraceae</taxon>
        <taxon>Blautia</taxon>
    </lineage>
</organism>
<feature type="transmembrane region" description="Helical" evidence="1">
    <location>
        <begin position="194"/>
        <end position="210"/>
    </location>
</feature>
<dbReference type="InterPro" id="IPR043128">
    <property type="entry name" value="Rev_trsase/Diguanyl_cyclase"/>
</dbReference>
<sequence>MVLCALIVGILQFFGPGKYSDRISKSQIIYQGDFVWQKSDGSSEAIQVPGKYKVPARENMTIVTQLPDDYAESTLAIRSSLQSIVFYVGGELRAGYDTSHTRLVGKNSASSYVFCPTSAADAGKEVRIELRTNTDQYSGVVNEVYCGDKTQIWEYLFRTYGLETIIGFFLFFAGIITIAFSIVLGIAYQTKFDMEYLGWCVIMAAVWMLGESKLRQLLLPNASALATMCFVMILLCPVPISYYIDTLQHGRHRKTFNIVENIAFFALLVCSVLHISGIADYIETLPIAHGILALTVVIVFVTIFEDHKKGCFKGSGYTLVGLVFAMLCVLIESLSTYFVVSISGIFIGIGMTILLILNLIKTIHDIQAMERGRQKIEMDERRNQMEAISLQMMQTLSTTIEAKDEYTRGHSHRVAEYAVLIAEELGWDKKEIRNLRNAAHLYDIGRIGIPDSILNKPTRLTEEEYAVIKEHTIIGAEILKNITLIDHVKEVARSHHERYDGKGYPDGLKGEEIPLYARIIAIADSYDAMKSRKIYRNPLADEMIYNEILQSRGKQFDPDIADVFLKLLDENRVAIDEDGDSDTEFEFERFITSVMSTMNRQEESEGFDFLTGLPMRNRGEKLAAQFMQQDNGYLVFLDMDNLKKTNDIYGHKAGDRALKLFGSLLMEHAQHSVVCRLGGDEFLMFVSEVSKEEIIDIVTRIQKKFEQCKEEDMEIRFADISAGICEVNKGDPFEECYSKADKALYYVKQNGKGSYFFYQQMENEESGSAGTGKDLKMIAKALHDSGKYSGVFNLDYRGFARVFEYMNHLSARYKYEYHLVMVTMETQPDSAPHIESIEEALECMEHVICKKIRSVDVCTRYSSMQYLIILFETEESKIKDIMERIFTQYRKEYKGTPLLPKYEYISMMKEEKKETQV</sequence>
<dbReference type="PANTHER" id="PTHR45228:SF4">
    <property type="entry name" value="LIPOPROTEIN"/>
    <property type="match status" value="1"/>
</dbReference>
<dbReference type="Proteomes" id="UP000283745">
    <property type="component" value="Unassembled WGS sequence"/>
</dbReference>
<feature type="transmembrane region" description="Helical" evidence="1">
    <location>
        <begin position="340"/>
        <end position="360"/>
    </location>
</feature>
<comment type="caution">
    <text evidence="5">The sequence shown here is derived from an EMBL/GenBank/DDBJ whole genome shotgun (WGS) entry which is preliminary data.</text>
</comment>
<dbReference type="PROSITE" id="PS51832">
    <property type="entry name" value="HD_GYP"/>
    <property type="match status" value="1"/>
</dbReference>
<evidence type="ECO:0000259" key="4">
    <source>
        <dbReference type="PROSITE" id="PS51832"/>
    </source>
</evidence>
<feature type="domain" description="HD-GYP" evidence="4">
    <location>
        <begin position="385"/>
        <end position="580"/>
    </location>
</feature>
<dbReference type="Pfam" id="PF00990">
    <property type="entry name" value="GGDEF"/>
    <property type="match status" value="1"/>
</dbReference>
<dbReference type="AlphaFoldDB" id="A0A414J9S5"/>
<dbReference type="CDD" id="cd00077">
    <property type="entry name" value="HDc"/>
    <property type="match status" value="1"/>
</dbReference>
<dbReference type="NCBIfam" id="TIGR00277">
    <property type="entry name" value="HDIG"/>
    <property type="match status" value="1"/>
</dbReference>
<keyword evidence="1" id="KW-0472">Membrane</keyword>
<dbReference type="Gene3D" id="1.10.3210.10">
    <property type="entry name" value="Hypothetical protein af1432"/>
    <property type="match status" value="1"/>
</dbReference>
<dbReference type="Pfam" id="PF13487">
    <property type="entry name" value="HD_5"/>
    <property type="match status" value="1"/>
</dbReference>
<feature type="domain" description="GGDEF" evidence="2">
    <location>
        <begin position="630"/>
        <end position="760"/>
    </location>
</feature>
<name>A0A414J9S5_9FIRM</name>
<keyword evidence="1" id="KW-0812">Transmembrane</keyword>
<feature type="transmembrane region" description="Helical" evidence="1">
    <location>
        <begin position="285"/>
        <end position="304"/>
    </location>
</feature>
<gene>
    <name evidence="5" type="ORF">DW740_02870</name>
</gene>
<dbReference type="InterPro" id="IPR029787">
    <property type="entry name" value="Nucleotide_cyclase"/>
</dbReference>
<feature type="transmembrane region" description="Helical" evidence="1">
    <location>
        <begin position="256"/>
        <end position="279"/>
    </location>
</feature>
<dbReference type="SMART" id="SM00471">
    <property type="entry name" value="HDc"/>
    <property type="match status" value="1"/>
</dbReference>
<feature type="transmembrane region" description="Helical" evidence="1">
    <location>
        <begin position="222"/>
        <end position="244"/>
    </location>
</feature>
<dbReference type="RefSeq" id="WP_118050032.1">
    <property type="nucleotide sequence ID" value="NZ_CABJFK010000002.1"/>
</dbReference>
<dbReference type="SMART" id="SM00267">
    <property type="entry name" value="GGDEF"/>
    <property type="match status" value="1"/>
</dbReference>
<accession>A0A414J9S5</accession>
<evidence type="ECO:0000313" key="5">
    <source>
        <dbReference type="EMBL" id="RHE41273.1"/>
    </source>
</evidence>
<evidence type="ECO:0000259" key="3">
    <source>
        <dbReference type="PROSITE" id="PS51831"/>
    </source>
</evidence>
<dbReference type="SUPFAM" id="SSF109604">
    <property type="entry name" value="HD-domain/PDEase-like"/>
    <property type="match status" value="1"/>
</dbReference>
<dbReference type="Gene3D" id="3.30.70.270">
    <property type="match status" value="1"/>
</dbReference>
<dbReference type="InterPro" id="IPR000160">
    <property type="entry name" value="GGDEF_dom"/>
</dbReference>
<dbReference type="EMBL" id="QSKF01000002">
    <property type="protein sequence ID" value="RHE41273.1"/>
    <property type="molecule type" value="Genomic_DNA"/>
</dbReference>
<dbReference type="SUPFAM" id="SSF55073">
    <property type="entry name" value="Nucleotide cyclase"/>
    <property type="match status" value="1"/>
</dbReference>
<dbReference type="PROSITE" id="PS51831">
    <property type="entry name" value="HD"/>
    <property type="match status" value="1"/>
</dbReference>
<feature type="domain" description="HD" evidence="3">
    <location>
        <begin position="407"/>
        <end position="529"/>
    </location>
</feature>
<feature type="transmembrane region" description="Helical" evidence="1">
    <location>
        <begin position="316"/>
        <end position="334"/>
    </location>
</feature>
<evidence type="ECO:0000259" key="2">
    <source>
        <dbReference type="PROSITE" id="PS50887"/>
    </source>
</evidence>
<dbReference type="PROSITE" id="PS50887">
    <property type="entry name" value="GGDEF"/>
    <property type="match status" value="1"/>
</dbReference>
<dbReference type="InterPro" id="IPR052020">
    <property type="entry name" value="Cyclic_di-GMP/3'3'-cGAMP_PDE"/>
</dbReference>
<proteinExistence type="predicted"/>
<dbReference type="NCBIfam" id="TIGR00254">
    <property type="entry name" value="GGDEF"/>
    <property type="match status" value="1"/>
</dbReference>
<feature type="transmembrane region" description="Helical" evidence="1">
    <location>
        <begin position="165"/>
        <end position="187"/>
    </location>
</feature>
<evidence type="ECO:0000313" key="6">
    <source>
        <dbReference type="Proteomes" id="UP000283745"/>
    </source>
</evidence>
<dbReference type="CDD" id="cd01949">
    <property type="entry name" value="GGDEF"/>
    <property type="match status" value="1"/>
</dbReference>
<keyword evidence="1" id="KW-1133">Transmembrane helix</keyword>
<dbReference type="InterPro" id="IPR037522">
    <property type="entry name" value="HD_GYP_dom"/>
</dbReference>
<dbReference type="InterPro" id="IPR006674">
    <property type="entry name" value="HD_domain"/>
</dbReference>
<protein>
    <submittedName>
        <fullName evidence="5">Diguanylate cyclase</fullName>
    </submittedName>
</protein>
<dbReference type="PANTHER" id="PTHR45228">
    <property type="entry name" value="CYCLIC DI-GMP PHOSPHODIESTERASE TM_0186-RELATED"/>
    <property type="match status" value="1"/>
</dbReference>
<dbReference type="InterPro" id="IPR006675">
    <property type="entry name" value="HDIG_dom"/>
</dbReference>
<reference evidence="5 6" key="1">
    <citation type="submission" date="2018-08" db="EMBL/GenBank/DDBJ databases">
        <title>A genome reference for cultivated species of the human gut microbiota.</title>
        <authorList>
            <person name="Zou Y."/>
            <person name="Xue W."/>
            <person name="Luo G."/>
        </authorList>
    </citation>
    <scope>NUCLEOTIDE SEQUENCE [LARGE SCALE GENOMIC DNA]</scope>
    <source>
        <strain evidence="5 6">AM28-23</strain>
    </source>
</reference>
<dbReference type="InterPro" id="IPR003607">
    <property type="entry name" value="HD/PDEase_dom"/>
</dbReference>
<evidence type="ECO:0000256" key="1">
    <source>
        <dbReference type="SAM" id="Phobius"/>
    </source>
</evidence>